<dbReference type="InterPro" id="IPR001867">
    <property type="entry name" value="OmpR/PhoB-type_DNA-bd"/>
</dbReference>
<dbReference type="CDD" id="cd00383">
    <property type="entry name" value="trans_reg_C"/>
    <property type="match status" value="1"/>
</dbReference>
<dbReference type="PROSITE" id="PS51755">
    <property type="entry name" value="OMPR_PHOB"/>
    <property type="match status" value="1"/>
</dbReference>
<feature type="DNA-binding region" description="OmpR/PhoB-type" evidence="7">
    <location>
        <begin position="174"/>
        <end position="272"/>
    </location>
</feature>
<evidence type="ECO:0000256" key="1">
    <source>
        <dbReference type="ARBA" id="ARBA00022553"/>
    </source>
</evidence>
<evidence type="ECO:0000256" key="5">
    <source>
        <dbReference type="ARBA" id="ARBA00023163"/>
    </source>
</evidence>
<dbReference type="SMART" id="SM00862">
    <property type="entry name" value="Trans_reg_C"/>
    <property type="match status" value="1"/>
</dbReference>
<dbReference type="PANTHER" id="PTHR48111:SF4">
    <property type="entry name" value="DNA-BINDING DUAL TRANSCRIPTIONAL REGULATOR OMPR"/>
    <property type="match status" value="1"/>
</dbReference>
<keyword evidence="3" id="KW-0805">Transcription regulation</keyword>
<dbReference type="Pfam" id="PF00072">
    <property type="entry name" value="Response_reg"/>
    <property type="match status" value="1"/>
</dbReference>
<dbReference type="GO" id="GO:0003677">
    <property type="term" value="F:DNA binding"/>
    <property type="evidence" value="ECO:0007669"/>
    <property type="project" value="UniProtKB-KW"/>
</dbReference>
<keyword evidence="1 6" id="KW-0597">Phosphoprotein</keyword>
<comment type="caution">
    <text evidence="10">The sequence shown here is derived from an EMBL/GenBank/DDBJ whole genome shotgun (WGS) entry which is preliminary data.</text>
</comment>
<dbReference type="PROSITE" id="PS50110">
    <property type="entry name" value="RESPONSE_REGULATORY"/>
    <property type="match status" value="1"/>
</dbReference>
<organism evidence="10 11">
    <name type="scientific">Sorlinia euscelidii</name>
    <dbReference type="NCBI Taxonomy" id="3081148"/>
    <lineage>
        <taxon>Bacteria</taxon>
        <taxon>Pseudomonadati</taxon>
        <taxon>Pseudomonadota</taxon>
        <taxon>Alphaproteobacteria</taxon>
        <taxon>Acetobacterales</taxon>
        <taxon>Acetobacteraceae</taxon>
        <taxon>Sorlinia</taxon>
    </lineage>
</organism>
<dbReference type="Gene3D" id="1.10.10.10">
    <property type="entry name" value="Winged helix-like DNA-binding domain superfamily/Winged helix DNA-binding domain"/>
    <property type="match status" value="1"/>
</dbReference>
<feature type="domain" description="OmpR/PhoB-type" evidence="9">
    <location>
        <begin position="174"/>
        <end position="272"/>
    </location>
</feature>
<dbReference type="InterPro" id="IPR001789">
    <property type="entry name" value="Sig_transdc_resp-reg_receiver"/>
</dbReference>
<dbReference type="SMART" id="SM00448">
    <property type="entry name" value="REC"/>
    <property type="match status" value="1"/>
</dbReference>
<evidence type="ECO:0000313" key="10">
    <source>
        <dbReference type="EMBL" id="MEE8658228.1"/>
    </source>
</evidence>
<keyword evidence="4 7" id="KW-0238">DNA-binding</keyword>
<gene>
    <name evidence="10" type="ORF">DOFOFD_04300</name>
</gene>
<dbReference type="InterPro" id="IPR036388">
    <property type="entry name" value="WH-like_DNA-bd_sf"/>
</dbReference>
<protein>
    <submittedName>
        <fullName evidence="10">DNA-binding response regulator</fullName>
    </submittedName>
</protein>
<dbReference type="InterPro" id="IPR011006">
    <property type="entry name" value="CheY-like_superfamily"/>
</dbReference>
<dbReference type="SUPFAM" id="SSF46894">
    <property type="entry name" value="C-terminal effector domain of the bipartite response regulators"/>
    <property type="match status" value="1"/>
</dbReference>
<dbReference type="PANTHER" id="PTHR48111">
    <property type="entry name" value="REGULATOR OF RPOS"/>
    <property type="match status" value="1"/>
</dbReference>
<evidence type="ECO:0000259" key="9">
    <source>
        <dbReference type="PROSITE" id="PS51755"/>
    </source>
</evidence>
<evidence type="ECO:0000256" key="2">
    <source>
        <dbReference type="ARBA" id="ARBA00023012"/>
    </source>
</evidence>
<dbReference type="Pfam" id="PF00486">
    <property type="entry name" value="Trans_reg_C"/>
    <property type="match status" value="1"/>
</dbReference>
<evidence type="ECO:0000256" key="4">
    <source>
        <dbReference type="ARBA" id="ARBA00023125"/>
    </source>
</evidence>
<dbReference type="Gene3D" id="3.40.50.2300">
    <property type="match status" value="1"/>
</dbReference>
<dbReference type="Proteomes" id="UP001312908">
    <property type="component" value="Unassembled WGS sequence"/>
</dbReference>
<evidence type="ECO:0000256" key="7">
    <source>
        <dbReference type="PROSITE-ProRule" id="PRU01091"/>
    </source>
</evidence>
<keyword evidence="11" id="KW-1185">Reference proteome</keyword>
<dbReference type="Gene3D" id="6.10.250.690">
    <property type="match status" value="1"/>
</dbReference>
<name>A0ABU7U1W7_9PROT</name>
<dbReference type="InterPro" id="IPR039420">
    <property type="entry name" value="WalR-like"/>
</dbReference>
<evidence type="ECO:0000259" key="8">
    <source>
        <dbReference type="PROSITE" id="PS50110"/>
    </source>
</evidence>
<evidence type="ECO:0000256" key="6">
    <source>
        <dbReference type="PROSITE-ProRule" id="PRU00169"/>
    </source>
</evidence>
<reference evidence="10 11" key="1">
    <citation type="submission" date="2023-10" db="EMBL/GenBank/DDBJ databases">
        <title>Sorlinia euscelidii gen. nov., sp. nov., an acetic acid bacteria isolated from the gut of Euscelidius variegatus emitter.</title>
        <authorList>
            <person name="Michoud G."/>
            <person name="Marasco R."/>
            <person name="Seferji K."/>
            <person name="Gonella E."/>
            <person name="Garuglieri E."/>
            <person name="Alma A."/>
            <person name="Mapelli F."/>
            <person name="Borin S."/>
            <person name="Daffonchio D."/>
            <person name="Crotti E."/>
        </authorList>
    </citation>
    <scope>NUCLEOTIDE SEQUENCE [LARGE SCALE GENOMIC DNA]</scope>
    <source>
        <strain evidence="10 11">EV16P</strain>
    </source>
</reference>
<keyword evidence="2" id="KW-0902">Two-component regulatory system</keyword>
<evidence type="ECO:0000313" key="11">
    <source>
        <dbReference type="Proteomes" id="UP001312908"/>
    </source>
</evidence>
<sequence>MTTLTKKLVFLIDFHGKIAYALPMKTLPSPHSLPPRILIVEDDAGMRTLVQRALQGEGYRVRGVESGDEMWDALANAAVDLIILDVMLPAVSGIELCRALRAGYGKSHEGEAPLRQTPIIMLSARGGEGDRVLGLEIGADDYVAKPFSQKELLARVRAVLRRGQTQMAREGARRERLRFSGWTLDLRRRELLDPSGAAIEISGAEHDLLISFLDNPQRVIARDRLLELSRTRLGDASDRSIDVLVSRLRRKLGDDADKLIRTVRGTGYFFVSEVERL</sequence>
<evidence type="ECO:0000256" key="3">
    <source>
        <dbReference type="ARBA" id="ARBA00023015"/>
    </source>
</evidence>
<dbReference type="EMBL" id="JAWJZY010000002">
    <property type="protein sequence ID" value="MEE8658228.1"/>
    <property type="molecule type" value="Genomic_DNA"/>
</dbReference>
<feature type="domain" description="Response regulatory" evidence="8">
    <location>
        <begin position="36"/>
        <end position="160"/>
    </location>
</feature>
<dbReference type="InterPro" id="IPR016032">
    <property type="entry name" value="Sig_transdc_resp-reg_C-effctor"/>
</dbReference>
<proteinExistence type="predicted"/>
<keyword evidence="5" id="KW-0804">Transcription</keyword>
<dbReference type="SUPFAM" id="SSF52172">
    <property type="entry name" value="CheY-like"/>
    <property type="match status" value="1"/>
</dbReference>
<feature type="modified residue" description="4-aspartylphosphate" evidence="6">
    <location>
        <position position="85"/>
    </location>
</feature>
<accession>A0ABU7U1W7</accession>